<dbReference type="GO" id="GO:0004252">
    <property type="term" value="F:serine-type endopeptidase activity"/>
    <property type="evidence" value="ECO:0007669"/>
    <property type="project" value="InterPro"/>
</dbReference>
<reference evidence="4 5" key="1">
    <citation type="journal article" date="2015" name="Nature">
        <title>rRNA introns, odd ribosomes, and small enigmatic genomes across a large radiation of phyla.</title>
        <authorList>
            <person name="Brown C.T."/>
            <person name="Hug L.A."/>
            <person name="Thomas B.C."/>
            <person name="Sharon I."/>
            <person name="Castelle C.J."/>
            <person name="Singh A."/>
            <person name="Wilkins M.J."/>
            <person name="Williams K.H."/>
            <person name="Banfield J.F."/>
        </authorList>
    </citation>
    <scope>NUCLEOTIDE SEQUENCE [LARGE SCALE GENOMIC DNA]</scope>
</reference>
<evidence type="ECO:0000313" key="4">
    <source>
        <dbReference type="EMBL" id="KKS44361.1"/>
    </source>
</evidence>
<dbReference type="EMBL" id="LCDB01000009">
    <property type="protein sequence ID" value="KKS44361.1"/>
    <property type="molecule type" value="Genomic_DNA"/>
</dbReference>
<organism evidence="4 5">
    <name type="scientific">Candidatus Azambacteria bacterium GW2011_GWB1_42_17</name>
    <dbReference type="NCBI Taxonomy" id="1618615"/>
    <lineage>
        <taxon>Bacteria</taxon>
        <taxon>Candidatus Azamiibacteriota</taxon>
    </lineage>
</organism>
<accession>A0A0G1BDC1</accession>
<dbReference type="SMART" id="SM00228">
    <property type="entry name" value="PDZ"/>
    <property type="match status" value="1"/>
</dbReference>
<evidence type="ECO:0000259" key="3">
    <source>
        <dbReference type="SMART" id="SM00228"/>
    </source>
</evidence>
<comment type="caution">
    <text evidence="4">The sequence shown here is derived from an EMBL/GenBank/DDBJ whole genome shotgun (WGS) entry which is preliminary data.</text>
</comment>
<dbReference type="PATRIC" id="fig|1618615.3.peg.294"/>
<evidence type="ECO:0000256" key="1">
    <source>
        <dbReference type="ARBA" id="ARBA00022670"/>
    </source>
</evidence>
<dbReference type="PRINTS" id="PR00834">
    <property type="entry name" value="PROTEASES2C"/>
</dbReference>
<dbReference type="InterPro" id="IPR036034">
    <property type="entry name" value="PDZ_sf"/>
</dbReference>
<keyword evidence="1" id="KW-0645">Protease</keyword>
<dbReference type="Gene3D" id="2.40.10.120">
    <property type="match status" value="1"/>
</dbReference>
<dbReference type="InterPro" id="IPR051201">
    <property type="entry name" value="Chloro_Bact_Ser_Proteases"/>
</dbReference>
<dbReference type="PANTHER" id="PTHR43343:SF3">
    <property type="entry name" value="PROTEASE DO-LIKE 8, CHLOROPLASTIC"/>
    <property type="match status" value="1"/>
</dbReference>
<dbReference type="InterPro" id="IPR001940">
    <property type="entry name" value="Peptidase_S1C"/>
</dbReference>
<dbReference type="InterPro" id="IPR009003">
    <property type="entry name" value="Peptidase_S1_PA"/>
</dbReference>
<dbReference type="Pfam" id="PF13365">
    <property type="entry name" value="Trypsin_2"/>
    <property type="match status" value="1"/>
</dbReference>
<dbReference type="PANTHER" id="PTHR43343">
    <property type="entry name" value="PEPTIDASE S12"/>
    <property type="match status" value="1"/>
</dbReference>
<dbReference type="SUPFAM" id="SSF50156">
    <property type="entry name" value="PDZ domain-like"/>
    <property type="match status" value="1"/>
</dbReference>
<protein>
    <submittedName>
        <fullName evidence="4">2-alkenal reductase</fullName>
    </submittedName>
</protein>
<feature type="domain" description="PDZ" evidence="3">
    <location>
        <begin position="315"/>
        <end position="404"/>
    </location>
</feature>
<proteinExistence type="predicted"/>
<dbReference type="Pfam" id="PF13180">
    <property type="entry name" value="PDZ_2"/>
    <property type="match status" value="1"/>
</dbReference>
<gene>
    <name evidence="4" type="ORF">UV07_C0009G0020</name>
</gene>
<keyword evidence="2" id="KW-0378">Hydrolase</keyword>
<dbReference type="Proteomes" id="UP000033986">
    <property type="component" value="Unassembled WGS sequence"/>
</dbReference>
<name>A0A0G1BDC1_9BACT</name>
<dbReference type="GO" id="GO:0006508">
    <property type="term" value="P:proteolysis"/>
    <property type="evidence" value="ECO:0007669"/>
    <property type="project" value="UniProtKB-KW"/>
</dbReference>
<evidence type="ECO:0000256" key="2">
    <source>
        <dbReference type="ARBA" id="ARBA00022801"/>
    </source>
</evidence>
<evidence type="ECO:0000313" key="5">
    <source>
        <dbReference type="Proteomes" id="UP000033986"/>
    </source>
</evidence>
<dbReference type="SUPFAM" id="SSF50494">
    <property type="entry name" value="Trypsin-like serine proteases"/>
    <property type="match status" value="1"/>
</dbReference>
<dbReference type="Gene3D" id="2.30.42.10">
    <property type="match status" value="1"/>
</dbReference>
<dbReference type="InterPro" id="IPR001478">
    <property type="entry name" value="PDZ"/>
</dbReference>
<dbReference type="AlphaFoldDB" id="A0A0G1BDC1"/>
<sequence length="417" mass="45233">MKNYSIKEIILTALIASFFTAVILNSSFIGPPVQASVFNFFEKIPFLNQFFEKPDETPIVTDKDYIPPEEYESRIIKVVKRASPAVVSITVTKNVPVIERYYTNPFGDDPFFKQFFGEEFQIPQFRQKGTQKQEVGGGSGFIISASGLVLTNKHVVSDTQAEYTVFTNDSKKYSAKVLARDPVQDLAVLKIDAADLPTLILADSDNIEVGQTAIAIGNALGEFRNTINVGVISGVGRTVIASGGGTSETLQNVIQTDASINPGNSGGPLLNLRGEVVGINTAIAQGAQSIGFAIPINQAKRDINDTITKGKIITPYLGVRYAMITSTLQEEKKLPFDYGALVVRGDKGEEAVVLGSPADKSGIKEGDVILEFGSKRIDKDHQLASMIILYSVGDTVPVKIWRNGQIITLNIILAERP</sequence>